<dbReference type="EMBL" id="LN828717">
    <property type="protein sequence ID" value="CFW42179.1"/>
    <property type="molecule type" value="Genomic_DNA"/>
</dbReference>
<accession>Q5GQX1</accession>
<sequence length="39" mass="4522">MTFQEYIEIELASQSEDNCEVEFDDLTAAIVEVDYTTQM</sequence>
<dbReference type="KEGG" id="vg:3260354"/>
<evidence type="ECO:0000313" key="3">
    <source>
        <dbReference type="Proteomes" id="UP000000994"/>
    </source>
</evidence>
<name>Q5GQX1_BPSYP</name>
<reference evidence="1 3" key="1">
    <citation type="journal article" date="2004" name="Proc. Natl. Acad. Sci. U.S.A.">
        <title>Genetic organization of the psbAD region in phages infecting marine Synechococcus strains.</title>
        <authorList>
            <person name="Millard A."/>
            <person name="Clokie M.R."/>
            <person name="Shub D.A."/>
            <person name="Mann N.H."/>
        </authorList>
    </citation>
    <scope>NUCLEOTIDE SEQUENCE [LARGE SCALE GENOMIC DNA]</scope>
</reference>
<dbReference type="Proteomes" id="UP000246186">
    <property type="component" value="Genome"/>
</dbReference>
<reference evidence="2 4" key="3">
    <citation type="journal article" date="2015" name="PLoS ONE">
        <title>Spontaneous Deletion of an "ORFanage" Region Facilitates Host Adaptation in a "Photosynthetic" Cyanophage.</title>
        <authorList>
            <person name="Puxty R.J."/>
            <person name="Perez-Sepulveda B."/>
            <person name="Rihtman B."/>
            <person name="Evans D.J."/>
            <person name="Millard A.D."/>
            <person name="Scanlan D.J."/>
        </authorList>
    </citation>
    <scope>NUCLEOTIDE SEQUENCE [LARGE SCALE GENOMIC DNA]</scope>
</reference>
<evidence type="ECO:0000313" key="2">
    <source>
        <dbReference type="EMBL" id="CFW42179.1"/>
    </source>
</evidence>
<dbReference type="Proteomes" id="UP000000994">
    <property type="component" value="Segment"/>
</dbReference>
<evidence type="ECO:0000313" key="4">
    <source>
        <dbReference type="Proteomes" id="UP000246186"/>
    </source>
</evidence>
<organismHost>
    <name type="scientific">Synechococcus</name>
    <dbReference type="NCBI Taxonomy" id="1129"/>
</organismHost>
<reference evidence="2" key="4">
    <citation type="submission" date="2015-02" db="EMBL/GenBank/DDBJ databases">
        <authorList>
            <person name="Chooi Y.-H."/>
        </authorList>
    </citation>
    <scope>NUCLEOTIDE SEQUENCE</scope>
</reference>
<organism evidence="1 3">
    <name type="scientific">Synechococcus phage S-PM2</name>
    <dbReference type="NCBI Taxonomy" id="238854"/>
    <lineage>
        <taxon>Viruses</taxon>
        <taxon>Duplodnaviria</taxon>
        <taxon>Heunggongvirae</taxon>
        <taxon>Uroviricota</taxon>
        <taxon>Caudoviricetes</taxon>
        <taxon>Pantevenvirales</taxon>
        <taxon>Kyanoviridae</taxon>
        <taxon>Nodensvirus</taxon>
        <taxon>Nodensvirus spm2</taxon>
    </lineage>
</organism>
<dbReference type="RefSeq" id="YP_195099.1">
    <property type="nucleotide sequence ID" value="NC_006820.1"/>
</dbReference>
<proteinExistence type="predicted"/>
<dbReference type="EMBL" id="AJ630128">
    <property type="protein sequence ID" value="CAF34129.1"/>
    <property type="molecule type" value="Genomic_DNA"/>
</dbReference>
<keyword evidence="3" id="KW-1185">Reference proteome</keyword>
<protein>
    <submittedName>
        <fullName evidence="1">Hypothetical-Protein / belonging to T4-LIKE GC: 807</fullName>
    </submittedName>
</protein>
<evidence type="ECO:0000313" key="1">
    <source>
        <dbReference type="EMBL" id="CAF34129.1"/>
    </source>
</evidence>
<reference evidence="1 3" key="2">
    <citation type="journal article" date="2005" name="J. Bacteriol.">
        <title>The genome of S-PM2, a 'photosynthetic' T4-type bacteriophage that infects marine Synechococcus strains.</title>
        <authorList>
            <person name="Mann N.H."/>
            <person name="Clokie M.R."/>
            <person name="Millard A."/>
            <person name="Cook A."/>
            <person name="Wilson W.H."/>
            <person name="Wheatley P.J."/>
            <person name="Letarov A."/>
            <person name="Krisch H.M."/>
        </authorList>
    </citation>
    <scope>NUCLEOTIDE SEQUENCE</scope>
</reference>
<gene>
    <name evidence="2" type="ORF">S-PM2d065</name>
    <name evidence="1" type="ORF">S-PM2p065</name>
</gene>